<protein>
    <submittedName>
        <fullName evidence="1">Tail fiber protein</fullName>
    </submittedName>
</protein>
<evidence type="ECO:0000313" key="1">
    <source>
        <dbReference type="EMBL" id="EUK18817.1"/>
    </source>
</evidence>
<dbReference type="AlphaFoldDB" id="W7DNF7"/>
<proteinExistence type="predicted"/>
<dbReference type="OrthoDB" id="7225292at2"/>
<sequence>MSLTRPDPFLSKWAENGERYDVPNSGADTAKGKADIQTGFPEITMKSVLNGGVPPWGQDHNGILYKITEGVQWTQAGGTYIYDKNFCDTIGGYPLGAKIKSTIYNYVTFINMKEGNKENPNDYTTPNEFWLSDAKKGNGWAILTIPSSDNSITYYTSDFKFATTVAGNKTELFVRPSFDGSNFLKIEGSNKPYQNVQAAINDIADGGTATIHIYYPDGPYYTTPDNTSNANTDNQYWNIGNKNITLDIYGNDDLDKIGKEITDNFKPYNKYVFKEYERLKVYMPSYTSHSSCVASGIVGSGNLNISGIELIVIDQVVGGDFNGAFINPLKLDAHGCIFSNIGVYPAIWGGWGGNTTSVKIDQCQFNTKDGSGHFFWLSSDILSLTVLETFNQLEDFSYEFFASNSKDFLGKASSYLDFKLVKTGYTTSDGKGAIYTPQGLNTYLPLTIDIEL</sequence>
<evidence type="ECO:0000313" key="2">
    <source>
        <dbReference type="Proteomes" id="UP000019250"/>
    </source>
</evidence>
<gene>
    <name evidence="1" type="ORF">COMX_03675</name>
</gene>
<organism evidence="1 2">
    <name type="scientific">Commensalibacter papalotli</name>
    <name type="common">ex Servin-Garciduenas et al. 2014</name>
    <dbReference type="NCBI Taxonomy" id="1208583"/>
    <lineage>
        <taxon>Bacteria</taxon>
        <taxon>Pseudomonadati</taxon>
        <taxon>Pseudomonadota</taxon>
        <taxon>Alphaproteobacteria</taxon>
        <taxon>Acetobacterales</taxon>
        <taxon>Acetobacteraceae</taxon>
    </lineage>
</organism>
<dbReference type="STRING" id="1208583.COMX_03675"/>
<dbReference type="EMBL" id="ATSX01000001">
    <property type="protein sequence ID" value="EUK18817.1"/>
    <property type="molecule type" value="Genomic_DNA"/>
</dbReference>
<dbReference type="RefSeq" id="WP_051461839.1">
    <property type="nucleotide sequence ID" value="NZ_ATSX01000001.1"/>
</dbReference>
<keyword evidence="2" id="KW-1185">Reference proteome</keyword>
<accession>W7DNF7</accession>
<dbReference type="Proteomes" id="UP000019250">
    <property type="component" value="Unassembled WGS sequence"/>
</dbReference>
<comment type="caution">
    <text evidence="1">The sequence shown here is derived from an EMBL/GenBank/DDBJ whole genome shotgun (WGS) entry which is preliminary data.</text>
</comment>
<name>W7DNF7_9PROT</name>
<reference evidence="1 2" key="1">
    <citation type="journal article" date="2014" name="Genome Announc.">
        <title>Draft Genome Sequence of Commensalibacter papalotli MX01, a Symbiont Identified from the Guts of Overwintering Monarch Butterflies.</title>
        <authorList>
            <person name="Servin-Garciduenas L.E."/>
            <person name="Sanchez-Quinto A."/>
            <person name="Martinez-Romero E."/>
        </authorList>
    </citation>
    <scope>NUCLEOTIDE SEQUENCE [LARGE SCALE GENOMIC DNA]</scope>
    <source>
        <strain evidence="2">MX-MONARCH01</strain>
    </source>
</reference>